<evidence type="ECO:0000259" key="2">
    <source>
        <dbReference type="Pfam" id="PF13472"/>
    </source>
</evidence>
<name>A0A4R2RS24_9BACL</name>
<dbReference type="EMBL" id="SLXV01000031">
    <property type="protein sequence ID" value="TCP65639.1"/>
    <property type="molecule type" value="Genomic_DNA"/>
</dbReference>
<reference evidence="3 4" key="1">
    <citation type="submission" date="2019-03" db="EMBL/GenBank/DDBJ databases">
        <title>Genomic Encyclopedia of Type Strains, Phase IV (KMG-IV): sequencing the most valuable type-strain genomes for metagenomic binning, comparative biology and taxonomic classification.</title>
        <authorList>
            <person name="Goeker M."/>
        </authorList>
    </citation>
    <scope>NUCLEOTIDE SEQUENCE [LARGE SCALE GENOMIC DNA]</scope>
    <source>
        <strain evidence="3 4">DSM 46831</strain>
    </source>
</reference>
<dbReference type="GO" id="GO:0004622">
    <property type="term" value="F:phosphatidylcholine lysophospholipase activity"/>
    <property type="evidence" value="ECO:0007669"/>
    <property type="project" value="TreeGrafter"/>
</dbReference>
<accession>A0A4R2RS24</accession>
<feature type="domain" description="SGNH hydrolase-type esterase" evidence="2">
    <location>
        <begin position="64"/>
        <end position="251"/>
    </location>
</feature>
<evidence type="ECO:0000256" key="1">
    <source>
        <dbReference type="SAM" id="Phobius"/>
    </source>
</evidence>
<dbReference type="Pfam" id="PF13472">
    <property type="entry name" value="Lipase_GDSL_2"/>
    <property type="match status" value="1"/>
</dbReference>
<proteinExistence type="predicted"/>
<dbReference type="AlphaFoldDB" id="A0A4R2RS24"/>
<evidence type="ECO:0000313" key="3">
    <source>
        <dbReference type="EMBL" id="TCP65639.1"/>
    </source>
</evidence>
<comment type="caution">
    <text evidence="3">The sequence shown here is derived from an EMBL/GenBank/DDBJ whole genome shotgun (WGS) entry which is preliminary data.</text>
</comment>
<dbReference type="InterPro" id="IPR036514">
    <property type="entry name" value="SGNH_hydro_sf"/>
</dbReference>
<feature type="transmembrane region" description="Helical" evidence="1">
    <location>
        <begin position="12"/>
        <end position="32"/>
    </location>
</feature>
<dbReference type="InterPro" id="IPR051532">
    <property type="entry name" value="Ester_Hydrolysis_Enzymes"/>
</dbReference>
<dbReference type="InterPro" id="IPR013830">
    <property type="entry name" value="SGNH_hydro"/>
</dbReference>
<dbReference type="OrthoDB" id="252349at2"/>
<dbReference type="Gene3D" id="3.40.50.1110">
    <property type="entry name" value="SGNH hydrolase"/>
    <property type="match status" value="1"/>
</dbReference>
<dbReference type="RefSeq" id="WP_131849288.1">
    <property type="nucleotide sequence ID" value="NZ_SLXV01000031.1"/>
</dbReference>
<dbReference type="SUPFAM" id="SSF52266">
    <property type="entry name" value="SGNH hydrolase"/>
    <property type="match status" value="1"/>
</dbReference>
<gene>
    <name evidence="3" type="ORF">EDD57_1313</name>
</gene>
<dbReference type="PANTHER" id="PTHR30383:SF27">
    <property type="entry name" value="SPORE GERMINATION LIPASE LIPC"/>
    <property type="match status" value="1"/>
</dbReference>
<evidence type="ECO:0000313" key="4">
    <source>
        <dbReference type="Proteomes" id="UP000294746"/>
    </source>
</evidence>
<organism evidence="3 4">
    <name type="scientific">Baia soyae</name>
    <dbReference type="NCBI Taxonomy" id="1544746"/>
    <lineage>
        <taxon>Bacteria</taxon>
        <taxon>Bacillati</taxon>
        <taxon>Bacillota</taxon>
        <taxon>Bacilli</taxon>
        <taxon>Bacillales</taxon>
        <taxon>Thermoactinomycetaceae</taxon>
        <taxon>Baia</taxon>
    </lineage>
</organism>
<protein>
    <submittedName>
        <fullName evidence="3">Lysophospholipase L1-like esterase</fullName>
    </submittedName>
</protein>
<keyword evidence="1" id="KW-1133">Transmembrane helix</keyword>
<keyword evidence="1" id="KW-0472">Membrane</keyword>
<keyword evidence="4" id="KW-1185">Reference proteome</keyword>
<keyword evidence="1" id="KW-0812">Transmembrane</keyword>
<dbReference type="CDD" id="cd04506">
    <property type="entry name" value="SGNH_hydrolase_YpmR_like"/>
    <property type="match status" value="1"/>
</dbReference>
<dbReference type="Proteomes" id="UP000294746">
    <property type="component" value="Unassembled WGS sequence"/>
</dbReference>
<dbReference type="PANTHER" id="PTHR30383">
    <property type="entry name" value="THIOESTERASE 1/PROTEASE 1/LYSOPHOSPHOLIPASE L1"/>
    <property type="match status" value="1"/>
</dbReference>
<sequence>MHSKRPMRWISIFAVAIASFSILLIGSIMSLVELFRPQASNLQTPDSQKVASPTSPTIGRIVSLGDSLTRGIGDDSGKGYVQLFREQLQKSSKSEVSLVNLSVSGATSTDLRKQISQPETVNLLKSAEIIPLTIGGNDLFRGSGRLENTDPATVEKARLTYQENVDFILKEIRKHNSKATIFVFGLYNPFGDLSEAKQTNEFVAHWNQTAQQVIAKYDRVVFVPTYDLFQLDPKRYLFTDHFHPNQNGYQRMANRLAQLVIDQEGMETK</sequence>